<accession>A0A4Y2UTV1</accession>
<keyword evidence="2" id="KW-1185">Reference proteome</keyword>
<evidence type="ECO:0000313" key="1">
    <source>
        <dbReference type="EMBL" id="GBO16213.1"/>
    </source>
</evidence>
<dbReference type="AlphaFoldDB" id="A0A4Y2UTV1"/>
<name>A0A4Y2UTV1_ARAVE</name>
<sequence>MSGVTKFRTLPMRIHRSSKLRGSGGTYTLSFTKPHVFRLSADGAPPHWKLEGFVKDKVYVSPLPRNLENLRTRIDNVLNLVTPVMLERMWEEMDYRLDVVRVTRGSDI</sequence>
<evidence type="ECO:0000313" key="2">
    <source>
        <dbReference type="Proteomes" id="UP000499080"/>
    </source>
</evidence>
<organism evidence="1 2">
    <name type="scientific">Araneus ventricosus</name>
    <name type="common">Orbweaver spider</name>
    <name type="synonym">Epeira ventricosa</name>
    <dbReference type="NCBI Taxonomy" id="182803"/>
    <lineage>
        <taxon>Eukaryota</taxon>
        <taxon>Metazoa</taxon>
        <taxon>Ecdysozoa</taxon>
        <taxon>Arthropoda</taxon>
        <taxon>Chelicerata</taxon>
        <taxon>Arachnida</taxon>
        <taxon>Araneae</taxon>
        <taxon>Araneomorphae</taxon>
        <taxon>Entelegynae</taxon>
        <taxon>Araneoidea</taxon>
        <taxon>Araneidae</taxon>
        <taxon>Araneus</taxon>
    </lineage>
</organism>
<proteinExistence type="predicted"/>
<gene>
    <name evidence="1" type="ORF">AVEN_190642_1</name>
</gene>
<reference evidence="1 2" key="1">
    <citation type="journal article" date="2019" name="Sci. Rep.">
        <title>Orb-weaving spider Araneus ventricosus genome elucidates the spidroin gene catalogue.</title>
        <authorList>
            <person name="Kono N."/>
            <person name="Nakamura H."/>
            <person name="Ohtoshi R."/>
            <person name="Moran D.A.P."/>
            <person name="Shinohara A."/>
            <person name="Yoshida Y."/>
            <person name="Fujiwara M."/>
            <person name="Mori M."/>
            <person name="Tomita M."/>
            <person name="Arakawa K."/>
        </authorList>
    </citation>
    <scope>NUCLEOTIDE SEQUENCE [LARGE SCALE GENOMIC DNA]</scope>
</reference>
<comment type="caution">
    <text evidence="1">The sequence shown here is derived from an EMBL/GenBank/DDBJ whole genome shotgun (WGS) entry which is preliminary data.</text>
</comment>
<dbReference type="Proteomes" id="UP000499080">
    <property type="component" value="Unassembled WGS sequence"/>
</dbReference>
<protein>
    <submittedName>
        <fullName evidence="1">Uncharacterized protein</fullName>
    </submittedName>
</protein>
<dbReference type="OrthoDB" id="6435261at2759"/>
<dbReference type="EMBL" id="BGPR01040138">
    <property type="protein sequence ID" value="GBO16213.1"/>
    <property type="molecule type" value="Genomic_DNA"/>
</dbReference>